<sequence length="78" mass="8130">MIALVGGGGALGKTIAEEVLTRPDTRLLVLVRPGSRDKVADLERRGTQVVEGELSADAGASPAAFRFQTVLIVPPSMT</sequence>
<proteinExistence type="predicted"/>
<organism evidence="1 2">
    <name type="scientific">Kibdelosporangium banguiense</name>
    <dbReference type="NCBI Taxonomy" id="1365924"/>
    <lineage>
        <taxon>Bacteria</taxon>
        <taxon>Bacillati</taxon>
        <taxon>Actinomycetota</taxon>
        <taxon>Actinomycetes</taxon>
        <taxon>Pseudonocardiales</taxon>
        <taxon>Pseudonocardiaceae</taxon>
        <taxon>Kibdelosporangium</taxon>
    </lineage>
</organism>
<name>A0ABS4TYB1_9PSEU</name>
<dbReference type="RefSeq" id="WP_209645824.1">
    <property type="nucleotide sequence ID" value="NZ_JAGINW010000001.1"/>
</dbReference>
<gene>
    <name evidence="1" type="ORF">JOF56_009316</name>
</gene>
<keyword evidence="2" id="KW-1185">Reference proteome</keyword>
<comment type="caution">
    <text evidence="1">The sequence shown here is derived from an EMBL/GenBank/DDBJ whole genome shotgun (WGS) entry which is preliminary data.</text>
</comment>
<accession>A0ABS4TYB1</accession>
<dbReference type="SUPFAM" id="SSF51735">
    <property type="entry name" value="NAD(P)-binding Rossmann-fold domains"/>
    <property type="match status" value="1"/>
</dbReference>
<reference evidence="1 2" key="1">
    <citation type="submission" date="2021-03" db="EMBL/GenBank/DDBJ databases">
        <title>Sequencing the genomes of 1000 actinobacteria strains.</title>
        <authorList>
            <person name="Klenk H.-P."/>
        </authorList>
    </citation>
    <scope>NUCLEOTIDE SEQUENCE [LARGE SCALE GENOMIC DNA]</scope>
    <source>
        <strain evidence="1 2">DSM 46670</strain>
    </source>
</reference>
<evidence type="ECO:0000313" key="1">
    <source>
        <dbReference type="EMBL" id="MBP2328931.1"/>
    </source>
</evidence>
<dbReference type="Gene3D" id="3.40.50.720">
    <property type="entry name" value="NAD(P)-binding Rossmann-like Domain"/>
    <property type="match status" value="1"/>
</dbReference>
<dbReference type="EMBL" id="JAGINW010000001">
    <property type="protein sequence ID" value="MBP2328931.1"/>
    <property type="molecule type" value="Genomic_DNA"/>
</dbReference>
<protein>
    <submittedName>
        <fullName evidence="1">NAD(P)-dependent dehydrogenase (Short-subunit alcohol dehydrogenase family)</fullName>
    </submittedName>
</protein>
<dbReference type="InterPro" id="IPR036291">
    <property type="entry name" value="NAD(P)-bd_dom_sf"/>
</dbReference>
<dbReference type="Proteomes" id="UP001519332">
    <property type="component" value="Unassembled WGS sequence"/>
</dbReference>
<evidence type="ECO:0000313" key="2">
    <source>
        <dbReference type="Proteomes" id="UP001519332"/>
    </source>
</evidence>